<gene>
    <name evidence="2" type="ORF">HNQ66_004430</name>
</gene>
<evidence type="ECO:0000256" key="1">
    <source>
        <dbReference type="SAM" id="MobiDB-lite"/>
    </source>
</evidence>
<dbReference type="RefSeq" id="WP_184146814.1">
    <property type="nucleotide sequence ID" value="NZ_JACHIK010000025.1"/>
</dbReference>
<protein>
    <submittedName>
        <fullName evidence="2">Uncharacterized protein</fullName>
    </submittedName>
</protein>
<reference evidence="2 3" key="1">
    <citation type="submission" date="2020-08" db="EMBL/GenBank/DDBJ databases">
        <title>Genomic Encyclopedia of Type Strains, Phase IV (KMG-IV): sequencing the most valuable type-strain genomes for metagenomic binning, comparative biology and taxonomic classification.</title>
        <authorList>
            <person name="Goeker M."/>
        </authorList>
    </citation>
    <scope>NUCLEOTIDE SEQUENCE [LARGE SCALE GENOMIC DNA]</scope>
    <source>
        <strain evidence="2 3">DSM 21319</strain>
    </source>
</reference>
<dbReference type="EMBL" id="JACHIK010000025">
    <property type="protein sequence ID" value="MBB5045002.1"/>
    <property type="molecule type" value="Genomic_DNA"/>
</dbReference>
<evidence type="ECO:0000313" key="2">
    <source>
        <dbReference type="EMBL" id="MBB5045002.1"/>
    </source>
</evidence>
<name>A0A7W8DWS0_9HYPH</name>
<sequence length="73" mass="8410">MTAKNTTLTLEHIEDAELVAWMREQLARIKDFLIDHEADEEMISPIDRAIEDNENWSDPENYDLLNNTSSGSC</sequence>
<organism evidence="2 3">
    <name type="scientific">Shinella fusca</name>
    <dbReference type="NCBI Taxonomy" id="544480"/>
    <lineage>
        <taxon>Bacteria</taxon>
        <taxon>Pseudomonadati</taxon>
        <taxon>Pseudomonadota</taxon>
        <taxon>Alphaproteobacteria</taxon>
        <taxon>Hyphomicrobiales</taxon>
        <taxon>Rhizobiaceae</taxon>
        <taxon>Shinella</taxon>
    </lineage>
</organism>
<feature type="region of interest" description="Disordered" evidence="1">
    <location>
        <begin position="53"/>
        <end position="73"/>
    </location>
</feature>
<feature type="compositionally biased region" description="Polar residues" evidence="1">
    <location>
        <begin position="64"/>
        <end position="73"/>
    </location>
</feature>
<comment type="caution">
    <text evidence="2">The sequence shown here is derived from an EMBL/GenBank/DDBJ whole genome shotgun (WGS) entry which is preliminary data.</text>
</comment>
<accession>A0A7W8DWS0</accession>
<proteinExistence type="predicted"/>
<evidence type="ECO:0000313" key="3">
    <source>
        <dbReference type="Proteomes" id="UP000535406"/>
    </source>
</evidence>
<dbReference type="AlphaFoldDB" id="A0A7W8DWS0"/>
<dbReference type="Proteomes" id="UP000535406">
    <property type="component" value="Unassembled WGS sequence"/>
</dbReference>
<keyword evidence="3" id="KW-1185">Reference proteome</keyword>